<proteinExistence type="predicted"/>
<reference evidence="1 2" key="1">
    <citation type="journal article" date="2015" name="Genome Announc.">
        <title>Draft Genome Sequence of Cyanobacterium Hassallia byssoidea Strain VB512170, Isolated from Monuments in India.</title>
        <authorList>
            <person name="Singh D."/>
            <person name="Chandrababunaidu M.M."/>
            <person name="Panda A."/>
            <person name="Sen D."/>
            <person name="Bhattacharyya S."/>
            <person name="Adhikary S.P."/>
            <person name="Tripathy S."/>
        </authorList>
    </citation>
    <scope>NUCLEOTIDE SEQUENCE [LARGE SCALE GENOMIC DNA]</scope>
    <source>
        <strain evidence="1 2">VB512170</strain>
    </source>
</reference>
<comment type="caution">
    <text evidence="1">The sequence shown here is derived from an EMBL/GenBank/DDBJ whole genome shotgun (WGS) entry which is preliminary data.</text>
</comment>
<evidence type="ECO:0000313" key="2">
    <source>
        <dbReference type="Proteomes" id="UP000031549"/>
    </source>
</evidence>
<dbReference type="EMBL" id="JTCM02000117">
    <property type="protein sequence ID" value="NEU76548.1"/>
    <property type="molecule type" value="Genomic_DNA"/>
</dbReference>
<dbReference type="AlphaFoldDB" id="A0A846HHY5"/>
<protein>
    <submittedName>
        <fullName evidence="1">Uncharacterized protein</fullName>
    </submittedName>
</protein>
<sequence length="61" mass="7326">MPFQKNNQLGARKRLKRPLDKEVIAFRGYEGQKEKLKTVPDWQERLREFVDQLISELPKND</sequence>
<organism evidence="1 2">
    <name type="scientific">Hassallia byssoidea VB512170</name>
    <dbReference type="NCBI Taxonomy" id="1304833"/>
    <lineage>
        <taxon>Bacteria</taxon>
        <taxon>Bacillati</taxon>
        <taxon>Cyanobacteriota</taxon>
        <taxon>Cyanophyceae</taxon>
        <taxon>Nostocales</taxon>
        <taxon>Tolypothrichaceae</taxon>
        <taxon>Hassallia</taxon>
    </lineage>
</organism>
<dbReference type="Proteomes" id="UP000031549">
    <property type="component" value="Unassembled WGS sequence"/>
</dbReference>
<accession>A0A846HHY5</accession>
<keyword evidence="2" id="KW-1185">Reference proteome</keyword>
<name>A0A846HHY5_9CYAN</name>
<gene>
    <name evidence="1" type="ORF">PI95_029560</name>
</gene>
<evidence type="ECO:0000313" key="1">
    <source>
        <dbReference type="EMBL" id="NEU76548.1"/>
    </source>
</evidence>
<dbReference type="RefSeq" id="WP_039740244.1">
    <property type="nucleotide sequence ID" value="NZ_JTCM02000117.1"/>
</dbReference>